<keyword evidence="3" id="KW-1185">Reference proteome</keyword>
<dbReference type="Proteomes" id="UP000325177">
    <property type="component" value="Chromosome"/>
</dbReference>
<dbReference type="AlphaFoldDB" id="A0A5P1UV56"/>
<name>A0A5P1UV56_9GAMM</name>
<sequence>MEIWPVHLQPLNDELLSSWMIRLAHGNGYKAHDFYAHYFGRQTQIWNRDIDCQTPDLIINRLHYFTKQNVDNIRHLSMKSYENILFEHSNSAVLKGVLSIGINHRLRKRYGLQICPMCLKEDKVPYCRKYWRVSYLISCPTHGIQLYDRCYKCSFPITPHRVDMIEKSKLVTNLNINFCSNCFTKLSSSPIIKVNENLNILSNFILLALHKEHVFISSDPIFANLFFLGLRGIVQGYIRNLGNEISSRTNSRAIELLEFSDRLKVLNGCANLLVNWPKNFLDYAYQYKHPYTNFISKNSSGKMPFWLYKVFR</sequence>
<accession>A0A5P1UV56</accession>
<feature type="domain" description="TniQ" evidence="1">
    <location>
        <begin position="5"/>
        <end position="146"/>
    </location>
</feature>
<gene>
    <name evidence="2" type="ORF">F2A31_14585</name>
</gene>
<protein>
    <submittedName>
        <fullName evidence="2">TniQ family protein</fullName>
    </submittedName>
</protein>
<proteinExistence type="predicted"/>
<dbReference type="RefSeq" id="WP_150027228.1">
    <property type="nucleotide sequence ID" value="NZ_CP043909.1"/>
</dbReference>
<evidence type="ECO:0000313" key="2">
    <source>
        <dbReference type="EMBL" id="QER40859.1"/>
    </source>
</evidence>
<evidence type="ECO:0000259" key="1">
    <source>
        <dbReference type="Pfam" id="PF06527"/>
    </source>
</evidence>
<dbReference type="KEGG" id="asue:F2A31_14585"/>
<dbReference type="Pfam" id="PF06527">
    <property type="entry name" value="TniQ"/>
    <property type="match status" value="1"/>
</dbReference>
<dbReference type="EMBL" id="CP043909">
    <property type="protein sequence ID" value="QER40859.1"/>
    <property type="molecule type" value="Genomic_DNA"/>
</dbReference>
<evidence type="ECO:0000313" key="3">
    <source>
        <dbReference type="Proteomes" id="UP000325177"/>
    </source>
</evidence>
<organism evidence="2 3">
    <name type="scientific">Acinetobacter suaedae</name>
    <dbReference type="NCBI Taxonomy" id="2609668"/>
    <lineage>
        <taxon>Bacteria</taxon>
        <taxon>Pseudomonadati</taxon>
        <taxon>Pseudomonadota</taxon>
        <taxon>Gammaproteobacteria</taxon>
        <taxon>Moraxellales</taxon>
        <taxon>Moraxellaceae</taxon>
        <taxon>Acinetobacter</taxon>
    </lineage>
</organism>
<dbReference type="InterPro" id="IPR009492">
    <property type="entry name" value="TniQ"/>
</dbReference>
<reference evidence="2 3" key="1">
    <citation type="submission" date="2019-09" db="EMBL/GenBank/DDBJ databases">
        <title>Acinetobacter sp. C16S1 isolated from saline soil.</title>
        <authorList>
            <person name="Xu L."/>
            <person name="Sun J.-Q."/>
        </authorList>
    </citation>
    <scope>NUCLEOTIDE SEQUENCE [LARGE SCALE GENOMIC DNA]</scope>
    <source>
        <strain evidence="2 3">C16S1</strain>
    </source>
</reference>